<evidence type="ECO:0000313" key="1">
    <source>
        <dbReference type="EMBL" id="CAG4902049.1"/>
    </source>
</evidence>
<proteinExistence type="predicted"/>
<dbReference type="EMBL" id="CAJQZC010000005">
    <property type="protein sequence ID" value="CAG4902049.1"/>
    <property type="molecule type" value="Genomic_DNA"/>
</dbReference>
<accession>A0A9N8RWG6</accession>
<protein>
    <submittedName>
        <fullName evidence="1">Uncharacterized protein</fullName>
    </submittedName>
</protein>
<reference evidence="1" key="1">
    <citation type="submission" date="2021-04" db="EMBL/GenBank/DDBJ databases">
        <authorList>
            <person name="Vanwijnsberghe S."/>
        </authorList>
    </citation>
    <scope>NUCLEOTIDE SEQUENCE</scope>
    <source>
        <strain evidence="1">LMG 31841</strain>
    </source>
</reference>
<organism evidence="1 2">
    <name type="scientific">Paraburkholderia saeva</name>
    <dbReference type="NCBI Taxonomy" id="2777537"/>
    <lineage>
        <taxon>Bacteria</taxon>
        <taxon>Pseudomonadati</taxon>
        <taxon>Pseudomonadota</taxon>
        <taxon>Betaproteobacteria</taxon>
        <taxon>Burkholderiales</taxon>
        <taxon>Burkholderiaceae</taxon>
        <taxon>Paraburkholderia</taxon>
    </lineage>
</organism>
<gene>
    <name evidence="1" type="ORF">LMG31841_03063</name>
</gene>
<dbReference type="AlphaFoldDB" id="A0A9N8RWG6"/>
<comment type="caution">
    <text evidence="1">The sequence shown here is derived from an EMBL/GenBank/DDBJ whole genome shotgun (WGS) entry which is preliminary data.</text>
</comment>
<sequence length="269" mass="29514">MINIGRRARTACDTARNKTILREEVGKMSQATLFAPDIIRYYPAQSGVDNAGIGETAHGERFLLKTDATVCLAEYVGASLCQSVGVPCGQPAVVNYRGRKAFGSRLEAGVESPSSDAEIIDLVRECGNKTIFSAVLAADLAIGNNDRHWGNWLYQRRPDGSVIARAIDFSRAWPTVVPPLECHAMRGHNTQTSFAIWPGLGITYDETTALNVCSTLERMNGEWLSDLFEDLPVDWMISGSGPELCAWWGESWAGRVAEVRDFLKSGAWQ</sequence>
<dbReference type="Proteomes" id="UP000789704">
    <property type="component" value="Unassembled WGS sequence"/>
</dbReference>
<evidence type="ECO:0000313" key="2">
    <source>
        <dbReference type="Proteomes" id="UP000789704"/>
    </source>
</evidence>
<keyword evidence="2" id="KW-1185">Reference proteome</keyword>
<name>A0A9N8RWG6_9BURK</name>